<evidence type="ECO:0000313" key="2">
    <source>
        <dbReference type="EMBL" id="KAF5853485.1"/>
    </source>
</evidence>
<evidence type="ECO:0000313" key="3">
    <source>
        <dbReference type="Proteomes" id="UP000624244"/>
    </source>
</evidence>
<accession>A0A8H6E0H7</accession>
<feature type="compositionally biased region" description="Polar residues" evidence="1">
    <location>
        <begin position="162"/>
        <end position="182"/>
    </location>
</feature>
<dbReference type="AlphaFoldDB" id="A0A8H6E0H7"/>
<reference evidence="2" key="1">
    <citation type="submission" date="2019-11" db="EMBL/GenBank/DDBJ databases">
        <title>Bipolaris sorokiniana Genome sequencing.</title>
        <authorList>
            <person name="Wang H."/>
        </authorList>
    </citation>
    <scope>NUCLEOTIDE SEQUENCE</scope>
</reference>
<dbReference type="Proteomes" id="UP000624244">
    <property type="component" value="Unassembled WGS sequence"/>
</dbReference>
<feature type="region of interest" description="Disordered" evidence="1">
    <location>
        <begin position="151"/>
        <end position="191"/>
    </location>
</feature>
<feature type="compositionally biased region" description="Low complexity" evidence="1">
    <location>
        <begin position="108"/>
        <end position="117"/>
    </location>
</feature>
<gene>
    <name evidence="2" type="ORF">GGP41_002080</name>
</gene>
<evidence type="ECO:0000256" key="1">
    <source>
        <dbReference type="SAM" id="MobiDB-lite"/>
    </source>
</evidence>
<protein>
    <submittedName>
        <fullName evidence="2">Uncharacterized protein</fullName>
    </submittedName>
</protein>
<dbReference type="EMBL" id="WNKQ01000002">
    <property type="protein sequence ID" value="KAF5853485.1"/>
    <property type="molecule type" value="Genomic_DNA"/>
</dbReference>
<comment type="caution">
    <text evidence="2">The sequence shown here is derived from an EMBL/GenBank/DDBJ whole genome shotgun (WGS) entry which is preliminary data.</text>
</comment>
<feature type="compositionally biased region" description="Polar residues" evidence="1">
    <location>
        <begin position="85"/>
        <end position="96"/>
    </location>
</feature>
<sequence>MARERASKHSAVVNWLNPTPPRYPHDPPNILSLNQALQLVESVRDAESKRPRKRKATPRQNQRDCHRCSEKGHAAKDIAEDGSFKPNSRVSMQNSPPNSPLYAKKTNKNNNNNNSSINKIEINKFNRMYTNTHATNNNNPYTIVSATTTISTANPKPKLPTSAPSKNATATSPSGPQTTSLFTAHYSADRD</sequence>
<feature type="region of interest" description="Disordered" evidence="1">
    <location>
        <begin position="1"/>
        <end position="30"/>
    </location>
</feature>
<feature type="region of interest" description="Disordered" evidence="1">
    <location>
        <begin position="42"/>
        <end position="117"/>
    </location>
</feature>
<organism evidence="2 3">
    <name type="scientific">Cochliobolus sativus</name>
    <name type="common">Common root rot and spot blotch fungus</name>
    <name type="synonym">Bipolaris sorokiniana</name>
    <dbReference type="NCBI Taxonomy" id="45130"/>
    <lineage>
        <taxon>Eukaryota</taxon>
        <taxon>Fungi</taxon>
        <taxon>Dikarya</taxon>
        <taxon>Ascomycota</taxon>
        <taxon>Pezizomycotina</taxon>
        <taxon>Dothideomycetes</taxon>
        <taxon>Pleosporomycetidae</taxon>
        <taxon>Pleosporales</taxon>
        <taxon>Pleosporineae</taxon>
        <taxon>Pleosporaceae</taxon>
        <taxon>Bipolaris</taxon>
    </lineage>
</organism>
<feature type="compositionally biased region" description="Basic and acidic residues" evidence="1">
    <location>
        <begin position="61"/>
        <end position="83"/>
    </location>
</feature>
<proteinExistence type="predicted"/>
<name>A0A8H6E0H7_COCSA</name>